<keyword evidence="4" id="KW-0539">Nucleus</keyword>
<feature type="region of interest" description="Disordered" evidence="5">
    <location>
        <begin position="1"/>
        <end position="81"/>
    </location>
</feature>
<dbReference type="Gramene" id="AUR62015439-RA">
    <property type="protein sequence ID" value="AUR62015439-RA:cds"/>
    <property type="gene ID" value="AUR62015439"/>
</dbReference>
<feature type="region of interest" description="Disordered" evidence="5">
    <location>
        <begin position="224"/>
        <end position="262"/>
    </location>
</feature>
<dbReference type="OMA" id="GWLLFFQ"/>
<evidence type="ECO:0000256" key="5">
    <source>
        <dbReference type="SAM" id="MobiDB-lite"/>
    </source>
</evidence>
<dbReference type="GeneID" id="110689298"/>
<dbReference type="AlphaFoldDB" id="A0A803LMC8"/>
<dbReference type="Pfam" id="PF05132">
    <property type="entry name" value="RNA_pol_Rpc4"/>
    <property type="match status" value="1"/>
</dbReference>
<feature type="compositionally biased region" description="Basic and acidic residues" evidence="5">
    <location>
        <begin position="95"/>
        <end position="112"/>
    </location>
</feature>
<dbReference type="KEGG" id="cqi:110689298"/>
<sequence length="344" mass="37327">MDSDKPSPSPRKLRFAPKAPSQRKTRKATTTTKEISDGNDDTEAKLLLQRFDERGKSRQQRFKAENKAQMQPTFIHGGVKSSITTRGSDVLQDEGLKHSQKSDLMDLDDSTKHPVSSLPAVGPSVTKKSSGDDQVLKTKEYKEPWNYTTTYYPTTLPWRRPYSGDPVILDEAEFGEAATKSNYDENSISPASELGFLKPEETGQGWLLFFQLPPSLPGVKRSATAKGKEIEDSLGPSGGQKGPMTTNMGAKGSSTAGSSQQSCSLEDLPAGLMGKLLVYKSGAVKLKLGETLYDVSAGSDCSFAQDVVAFNPKEKECCSIGNLDKRAIVSLDAEYLLNSVIDLG</sequence>
<reference evidence="6" key="1">
    <citation type="journal article" date="2017" name="Nature">
        <title>The genome of Chenopodium quinoa.</title>
        <authorList>
            <person name="Jarvis D.E."/>
            <person name="Ho Y.S."/>
            <person name="Lightfoot D.J."/>
            <person name="Schmoeckel S.M."/>
            <person name="Li B."/>
            <person name="Borm T.J.A."/>
            <person name="Ohyanagi H."/>
            <person name="Mineta K."/>
            <person name="Michell C.T."/>
            <person name="Saber N."/>
            <person name="Kharbatia N.M."/>
            <person name="Rupper R.R."/>
            <person name="Sharp A.R."/>
            <person name="Dally N."/>
            <person name="Boughton B.A."/>
            <person name="Woo Y.H."/>
            <person name="Gao G."/>
            <person name="Schijlen E.G.W.M."/>
            <person name="Guo X."/>
            <person name="Momin A.A."/>
            <person name="Negrao S."/>
            <person name="Al-Babili S."/>
            <person name="Gehring C."/>
            <person name="Roessner U."/>
            <person name="Jung C."/>
            <person name="Murphy K."/>
            <person name="Arold S.T."/>
            <person name="Gojobori T."/>
            <person name="van der Linden C.G."/>
            <person name="van Loo E.N."/>
            <person name="Jellen E.N."/>
            <person name="Maughan P.J."/>
            <person name="Tester M."/>
        </authorList>
    </citation>
    <scope>NUCLEOTIDE SEQUENCE [LARGE SCALE GENOMIC DNA]</scope>
    <source>
        <strain evidence="6">cv. PI 614886</strain>
    </source>
</reference>
<dbReference type="GO" id="GO:0042797">
    <property type="term" value="P:tRNA transcription by RNA polymerase III"/>
    <property type="evidence" value="ECO:0007669"/>
    <property type="project" value="TreeGrafter"/>
</dbReference>
<keyword evidence="3" id="KW-0804">Transcription</keyword>
<evidence type="ECO:0000313" key="7">
    <source>
        <dbReference type="Proteomes" id="UP000596660"/>
    </source>
</evidence>
<evidence type="ECO:0000256" key="4">
    <source>
        <dbReference type="ARBA" id="ARBA00023242"/>
    </source>
</evidence>
<gene>
    <name evidence="6" type="primary">LOC110689298</name>
</gene>
<evidence type="ECO:0000256" key="2">
    <source>
        <dbReference type="ARBA" id="ARBA00022478"/>
    </source>
</evidence>
<dbReference type="EnsemblPlants" id="AUR62015439-RA">
    <property type="protein sequence ID" value="AUR62015439-RA:cds"/>
    <property type="gene ID" value="AUR62015439"/>
</dbReference>
<organism evidence="6 7">
    <name type="scientific">Chenopodium quinoa</name>
    <name type="common">Quinoa</name>
    <dbReference type="NCBI Taxonomy" id="63459"/>
    <lineage>
        <taxon>Eukaryota</taxon>
        <taxon>Viridiplantae</taxon>
        <taxon>Streptophyta</taxon>
        <taxon>Embryophyta</taxon>
        <taxon>Tracheophyta</taxon>
        <taxon>Spermatophyta</taxon>
        <taxon>Magnoliopsida</taxon>
        <taxon>eudicotyledons</taxon>
        <taxon>Gunneridae</taxon>
        <taxon>Pentapetalae</taxon>
        <taxon>Caryophyllales</taxon>
        <taxon>Chenopodiaceae</taxon>
        <taxon>Chenopodioideae</taxon>
        <taxon>Atripliceae</taxon>
        <taxon>Chenopodium</taxon>
    </lineage>
</organism>
<keyword evidence="7" id="KW-1185">Reference proteome</keyword>
<dbReference type="GO" id="GO:0003677">
    <property type="term" value="F:DNA binding"/>
    <property type="evidence" value="ECO:0007669"/>
    <property type="project" value="InterPro"/>
</dbReference>
<comment type="subcellular location">
    <subcellularLocation>
        <location evidence="1">Nucleus</location>
    </subcellularLocation>
</comment>
<dbReference type="PANTHER" id="PTHR13408:SF0">
    <property type="entry name" value="DNA-DIRECTED RNA POLYMERASE III SUBUNIT RPC4"/>
    <property type="match status" value="1"/>
</dbReference>
<dbReference type="Proteomes" id="UP000596660">
    <property type="component" value="Unplaced"/>
</dbReference>
<dbReference type="PANTHER" id="PTHR13408">
    <property type="entry name" value="DNA-DIRECTED RNA POLYMERASE III"/>
    <property type="match status" value="1"/>
</dbReference>
<dbReference type="OrthoDB" id="5836119at2759"/>
<keyword evidence="2" id="KW-0240">DNA-directed RNA polymerase</keyword>
<evidence type="ECO:0000256" key="3">
    <source>
        <dbReference type="ARBA" id="ARBA00023163"/>
    </source>
</evidence>
<evidence type="ECO:0000256" key="1">
    <source>
        <dbReference type="ARBA" id="ARBA00004123"/>
    </source>
</evidence>
<dbReference type="RefSeq" id="XP_021721739.1">
    <property type="nucleotide sequence ID" value="XM_021866047.1"/>
</dbReference>
<feature type="region of interest" description="Disordered" evidence="5">
    <location>
        <begin position="95"/>
        <end position="133"/>
    </location>
</feature>
<protein>
    <submittedName>
        <fullName evidence="6">Uncharacterized protein</fullName>
    </submittedName>
</protein>
<dbReference type="InterPro" id="IPR007811">
    <property type="entry name" value="RPC4"/>
</dbReference>
<dbReference type="GO" id="GO:0005666">
    <property type="term" value="C:RNA polymerase III complex"/>
    <property type="evidence" value="ECO:0007669"/>
    <property type="project" value="InterPro"/>
</dbReference>
<feature type="compositionally biased region" description="Low complexity" evidence="5">
    <location>
        <begin position="249"/>
        <end position="262"/>
    </location>
</feature>
<proteinExistence type="predicted"/>
<reference evidence="6" key="2">
    <citation type="submission" date="2021-03" db="UniProtKB">
        <authorList>
            <consortium name="EnsemblPlants"/>
        </authorList>
    </citation>
    <scope>IDENTIFICATION</scope>
</reference>
<evidence type="ECO:0000313" key="6">
    <source>
        <dbReference type="EnsemblPlants" id="AUR62015439-RA:cds"/>
    </source>
</evidence>
<name>A0A803LMC8_CHEQI</name>
<feature type="compositionally biased region" description="Basic residues" evidence="5">
    <location>
        <begin position="11"/>
        <end position="27"/>
    </location>
</feature>
<accession>A0A803LMC8</accession>
<feature type="compositionally biased region" description="Basic and acidic residues" evidence="5">
    <location>
        <begin position="50"/>
        <end position="66"/>
    </location>
</feature>